<keyword evidence="1" id="KW-1133">Transmembrane helix</keyword>
<gene>
    <name evidence="2" type="ORF">SCUD_LOCUS15896</name>
</gene>
<keyword evidence="3" id="KW-1185">Reference proteome</keyword>
<feature type="transmembrane region" description="Helical" evidence="1">
    <location>
        <begin position="12"/>
        <end position="35"/>
    </location>
</feature>
<dbReference type="WBParaSite" id="SCUD_0001590101-mRNA-1">
    <property type="protein sequence ID" value="SCUD_0001590101-mRNA-1"/>
    <property type="gene ID" value="SCUD_0001590101"/>
</dbReference>
<accession>A0A183KLI4</accession>
<evidence type="ECO:0000313" key="4">
    <source>
        <dbReference type="WBParaSite" id="SCUD_0001590101-mRNA-1"/>
    </source>
</evidence>
<dbReference type="EMBL" id="UZAK01038109">
    <property type="protein sequence ID" value="VDP60397.1"/>
    <property type="molecule type" value="Genomic_DNA"/>
</dbReference>
<reference evidence="2 3" key="2">
    <citation type="submission" date="2018-11" db="EMBL/GenBank/DDBJ databases">
        <authorList>
            <consortium name="Pathogen Informatics"/>
        </authorList>
    </citation>
    <scope>NUCLEOTIDE SEQUENCE [LARGE SCALE GENOMIC DNA]</scope>
    <source>
        <strain evidence="2">Dakar</strain>
        <strain evidence="3">Dakar, Senegal</strain>
    </source>
</reference>
<keyword evidence="1" id="KW-0472">Membrane</keyword>
<sequence>MILHHRDSAAYLHYFLGYSYLDLLVVVDIWAINIIRSVKGK</sequence>
<evidence type="ECO:0000256" key="1">
    <source>
        <dbReference type="SAM" id="Phobius"/>
    </source>
</evidence>
<proteinExistence type="predicted"/>
<organism evidence="4">
    <name type="scientific">Schistosoma curassoni</name>
    <dbReference type="NCBI Taxonomy" id="6186"/>
    <lineage>
        <taxon>Eukaryota</taxon>
        <taxon>Metazoa</taxon>
        <taxon>Spiralia</taxon>
        <taxon>Lophotrochozoa</taxon>
        <taxon>Platyhelminthes</taxon>
        <taxon>Trematoda</taxon>
        <taxon>Digenea</taxon>
        <taxon>Strigeidida</taxon>
        <taxon>Schistosomatoidea</taxon>
        <taxon>Schistosomatidae</taxon>
        <taxon>Schistosoma</taxon>
    </lineage>
</organism>
<evidence type="ECO:0000313" key="2">
    <source>
        <dbReference type="EMBL" id="VDP60397.1"/>
    </source>
</evidence>
<keyword evidence="1" id="KW-0812">Transmembrane</keyword>
<name>A0A183KLI4_9TREM</name>
<reference evidence="4" key="1">
    <citation type="submission" date="2016-06" db="UniProtKB">
        <authorList>
            <consortium name="WormBaseParasite"/>
        </authorList>
    </citation>
    <scope>IDENTIFICATION</scope>
</reference>
<dbReference type="Proteomes" id="UP000279833">
    <property type="component" value="Unassembled WGS sequence"/>
</dbReference>
<evidence type="ECO:0000313" key="3">
    <source>
        <dbReference type="Proteomes" id="UP000279833"/>
    </source>
</evidence>
<dbReference type="AlphaFoldDB" id="A0A183KLI4"/>
<protein>
    <submittedName>
        <fullName evidence="4">Sugar transferase</fullName>
    </submittedName>
</protein>